<sequence length="67" mass="7423">MADTPNGNWIKSSGRRDEGEVPSPDTPNGTRIKNSRRRDDAEVDAPNGIWTKTVAAAAVWMLNKMRL</sequence>
<dbReference type="EMBL" id="KV722443">
    <property type="protein sequence ID" value="OCH88790.1"/>
    <property type="molecule type" value="Genomic_DNA"/>
</dbReference>
<gene>
    <name evidence="2" type="ORF">OBBRIDRAFT_836302</name>
</gene>
<evidence type="ECO:0000313" key="3">
    <source>
        <dbReference type="Proteomes" id="UP000250043"/>
    </source>
</evidence>
<name>A0A8E2AUX9_9APHY</name>
<proteinExistence type="predicted"/>
<accession>A0A8E2AUX9</accession>
<reference evidence="2 3" key="1">
    <citation type="submission" date="2016-07" db="EMBL/GenBank/DDBJ databases">
        <title>Draft genome of the white-rot fungus Obba rivulosa 3A-2.</title>
        <authorList>
            <consortium name="DOE Joint Genome Institute"/>
            <person name="Miettinen O."/>
            <person name="Riley R."/>
            <person name="Acob R."/>
            <person name="Barry K."/>
            <person name="Cullen D."/>
            <person name="De Vries R."/>
            <person name="Hainaut M."/>
            <person name="Hatakka A."/>
            <person name="Henrissat B."/>
            <person name="Hilden K."/>
            <person name="Kuo R."/>
            <person name="Labutti K."/>
            <person name="Lipzen A."/>
            <person name="Makela M.R."/>
            <person name="Sandor L."/>
            <person name="Spatafora J.W."/>
            <person name="Grigoriev I.V."/>
            <person name="Hibbett D.S."/>
        </authorList>
    </citation>
    <scope>NUCLEOTIDE SEQUENCE [LARGE SCALE GENOMIC DNA]</scope>
    <source>
        <strain evidence="2 3">3A-2</strain>
    </source>
</reference>
<keyword evidence="3" id="KW-1185">Reference proteome</keyword>
<feature type="region of interest" description="Disordered" evidence="1">
    <location>
        <begin position="1"/>
        <end position="44"/>
    </location>
</feature>
<dbReference type="AlphaFoldDB" id="A0A8E2AUX9"/>
<feature type="compositionally biased region" description="Polar residues" evidence="1">
    <location>
        <begin position="1"/>
        <end position="11"/>
    </location>
</feature>
<protein>
    <submittedName>
        <fullName evidence="2">Uncharacterized protein</fullName>
    </submittedName>
</protein>
<dbReference type="Proteomes" id="UP000250043">
    <property type="component" value="Unassembled WGS sequence"/>
</dbReference>
<evidence type="ECO:0000256" key="1">
    <source>
        <dbReference type="SAM" id="MobiDB-lite"/>
    </source>
</evidence>
<evidence type="ECO:0000313" key="2">
    <source>
        <dbReference type="EMBL" id="OCH88790.1"/>
    </source>
</evidence>
<organism evidence="2 3">
    <name type="scientific">Obba rivulosa</name>
    <dbReference type="NCBI Taxonomy" id="1052685"/>
    <lineage>
        <taxon>Eukaryota</taxon>
        <taxon>Fungi</taxon>
        <taxon>Dikarya</taxon>
        <taxon>Basidiomycota</taxon>
        <taxon>Agaricomycotina</taxon>
        <taxon>Agaricomycetes</taxon>
        <taxon>Polyporales</taxon>
        <taxon>Gelatoporiaceae</taxon>
        <taxon>Obba</taxon>
    </lineage>
</organism>